<protein>
    <submittedName>
        <fullName evidence="3">Putative lipocalin</fullName>
    </submittedName>
</protein>
<organism evidence="3">
    <name type="scientific">Ixodes ricinus</name>
    <name type="common">Common tick</name>
    <name type="synonym">Acarus ricinus</name>
    <dbReference type="NCBI Taxonomy" id="34613"/>
    <lineage>
        <taxon>Eukaryota</taxon>
        <taxon>Metazoa</taxon>
        <taxon>Ecdysozoa</taxon>
        <taxon>Arthropoda</taxon>
        <taxon>Chelicerata</taxon>
        <taxon>Arachnida</taxon>
        <taxon>Acari</taxon>
        <taxon>Parasitiformes</taxon>
        <taxon>Ixodida</taxon>
        <taxon>Ixodoidea</taxon>
        <taxon>Ixodidae</taxon>
        <taxon>Ixodinae</taxon>
        <taxon>Ixodes</taxon>
    </lineage>
</organism>
<dbReference type="Pfam" id="PF02098">
    <property type="entry name" value="His_binding"/>
    <property type="match status" value="1"/>
</dbReference>
<dbReference type="EMBL" id="GIFC01016490">
    <property type="protein sequence ID" value="MXU98573.1"/>
    <property type="molecule type" value="Transcribed_RNA"/>
</dbReference>
<evidence type="ECO:0000256" key="1">
    <source>
        <dbReference type="SAM" id="Coils"/>
    </source>
</evidence>
<dbReference type="GO" id="GO:0043176">
    <property type="term" value="F:amine binding"/>
    <property type="evidence" value="ECO:0007669"/>
    <property type="project" value="InterPro"/>
</dbReference>
<accession>A0A6B0V8M5</accession>
<reference evidence="3" key="1">
    <citation type="submission" date="2019-12" db="EMBL/GenBank/DDBJ databases">
        <title>An insight into the sialome of adult female Ixodes ricinus ticks feeding for 6 days.</title>
        <authorList>
            <person name="Perner J."/>
            <person name="Ribeiro J.M.C."/>
        </authorList>
    </citation>
    <scope>NUCLEOTIDE SEQUENCE</scope>
    <source>
        <strain evidence="3">Semi-engorged</strain>
        <tissue evidence="3">Salivary glands</tissue>
    </source>
</reference>
<feature type="chain" id="PRO_5025398220" evidence="2">
    <location>
        <begin position="27"/>
        <end position="345"/>
    </location>
</feature>
<feature type="signal peptide" evidence="2">
    <location>
        <begin position="1"/>
        <end position="26"/>
    </location>
</feature>
<sequence>MWIEYVVMGLQYALLITSVAAGEVWAQYKKWTPNFHWTKKMTIKNPENNPTFNYAELGSLQEAWQVLEETSNNTYFTMFRTHVPVYEKCISTTANITDKTNKTANYTIMTYDTKKKKYGNTTIQVRALNQTDYPLENVIRVNVKGKLPSATPVPPGSYTYAEYDNSTCYSRSTPFPDRGNAVNPRLSARYYDDSKRNVVDELFPYPESDDYADLYVVYNEPQCYILRSPPALGGCDMWLRKTELKSIVEDLKDEIIKKEKELTEKYKKEHGIYENCTATDEQKKNVQFDVQYDIERWFQDVVWKRIPLDCVLAFMITCGKPVFRVYNPVTCNTSLTNQYMSISYH</sequence>
<name>A0A6B0V8M5_IXORI</name>
<dbReference type="GO" id="GO:0030682">
    <property type="term" value="P:symbiont-mediated perturbation of host defenses"/>
    <property type="evidence" value="ECO:0007669"/>
    <property type="project" value="InterPro"/>
</dbReference>
<dbReference type="AlphaFoldDB" id="A0A6B0V8M5"/>
<proteinExistence type="predicted"/>
<keyword evidence="2" id="KW-0732">Signal</keyword>
<evidence type="ECO:0000313" key="3">
    <source>
        <dbReference type="EMBL" id="MXU98573.1"/>
    </source>
</evidence>
<keyword evidence="1" id="KW-0175">Coiled coil</keyword>
<evidence type="ECO:0000256" key="2">
    <source>
        <dbReference type="SAM" id="SignalP"/>
    </source>
</evidence>
<dbReference type="InterPro" id="IPR002970">
    <property type="entry name" value="Tick_his-bd"/>
</dbReference>
<dbReference type="InterPro" id="IPR012674">
    <property type="entry name" value="Calycin"/>
</dbReference>
<dbReference type="Gene3D" id="2.40.128.20">
    <property type="match status" value="1"/>
</dbReference>
<dbReference type="SUPFAM" id="SSF50814">
    <property type="entry name" value="Lipocalins"/>
    <property type="match status" value="2"/>
</dbReference>
<feature type="coiled-coil region" evidence="1">
    <location>
        <begin position="241"/>
        <end position="268"/>
    </location>
</feature>